<protein>
    <recommendedName>
        <fullName evidence="4">Integral membrane protein</fullName>
    </recommendedName>
</protein>
<dbReference type="Proteomes" id="UP000537326">
    <property type="component" value="Unassembled WGS sequence"/>
</dbReference>
<comment type="caution">
    <text evidence="2">The sequence shown here is derived from an EMBL/GenBank/DDBJ whole genome shotgun (WGS) entry which is preliminary data.</text>
</comment>
<sequence length="122" mass="12683">MTGWLVVTVLLLTAVSAVWAVLMIVRDESPPGDRFFVVLGVLLLALVVQLVGGLVALATTDHDVDGVTFVSYLVTVVLAPPFGAALALVERSRWGSVALVVSLATVAAMEVRLDALWAAAGA</sequence>
<evidence type="ECO:0000313" key="3">
    <source>
        <dbReference type="Proteomes" id="UP000537326"/>
    </source>
</evidence>
<reference evidence="2 3" key="1">
    <citation type="submission" date="2020-07" db="EMBL/GenBank/DDBJ databases">
        <title>Sequencing the genomes of 1000 actinobacteria strains.</title>
        <authorList>
            <person name="Klenk H.-P."/>
        </authorList>
    </citation>
    <scope>NUCLEOTIDE SEQUENCE [LARGE SCALE GENOMIC DNA]</scope>
    <source>
        <strain evidence="2 3">DSM 18248</strain>
    </source>
</reference>
<dbReference type="RefSeq" id="WP_179531150.1">
    <property type="nucleotide sequence ID" value="NZ_BAAAPP010000003.1"/>
</dbReference>
<accession>A0A7Z0C4P2</accession>
<keyword evidence="3" id="KW-1185">Reference proteome</keyword>
<keyword evidence="1" id="KW-1133">Transmembrane helix</keyword>
<feature type="transmembrane region" description="Helical" evidence="1">
    <location>
        <begin position="69"/>
        <end position="88"/>
    </location>
</feature>
<evidence type="ECO:0000313" key="2">
    <source>
        <dbReference type="EMBL" id="NYI10286.1"/>
    </source>
</evidence>
<proteinExistence type="predicted"/>
<organism evidence="2 3">
    <name type="scientific">Nocardioides marinus</name>
    <dbReference type="NCBI Taxonomy" id="374514"/>
    <lineage>
        <taxon>Bacteria</taxon>
        <taxon>Bacillati</taxon>
        <taxon>Actinomycetota</taxon>
        <taxon>Actinomycetes</taxon>
        <taxon>Propionibacteriales</taxon>
        <taxon>Nocardioidaceae</taxon>
        <taxon>Nocardioides</taxon>
    </lineage>
</organism>
<evidence type="ECO:0008006" key="4">
    <source>
        <dbReference type="Google" id="ProtNLM"/>
    </source>
</evidence>
<dbReference type="EMBL" id="JACBZI010000001">
    <property type="protein sequence ID" value="NYI10286.1"/>
    <property type="molecule type" value="Genomic_DNA"/>
</dbReference>
<feature type="transmembrane region" description="Helical" evidence="1">
    <location>
        <begin position="36"/>
        <end position="57"/>
    </location>
</feature>
<keyword evidence="1" id="KW-0472">Membrane</keyword>
<evidence type="ECO:0000256" key="1">
    <source>
        <dbReference type="SAM" id="Phobius"/>
    </source>
</evidence>
<keyword evidence="1" id="KW-0812">Transmembrane</keyword>
<gene>
    <name evidence="2" type="ORF">BKA05_001801</name>
</gene>
<dbReference type="AlphaFoldDB" id="A0A7Z0C4P2"/>
<name>A0A7Z0C4P2_9ACTN</name>
<feature type="transmembrane region" description="Helical" evidence="1">
    <location>
        <begin position="94"/>
        <end position="113"/>
    </location>
</feature>